<proteinExistence type="predicted"/>
<accession>A0A221S2S3</accession>
<organism evidence="2">
    <name type="scientific">uncultured virus</name>
    <dbReference type="NCBI Taxonomy" id="340016"/>
    <lineage>
        <taxon>Viruses</taxon>
        <taxon>environmental samples</taxon>
    </lineage>
</organism>
<dbReference type="SMART" id="SM00883">
    <property type="entry name" value="Cpn10"/>
    <property type="match status" value="1"/>
</dbReference>
<name>A0A221S2S3_9VIRU</name>
<protein>
    <submittedName>
        <fullName evidence="2">Co-chaperonin GroES</fullName>
    </submittedName>
</protein>
<dbReference type="EMBL" id="KU970573">
    <property type="protein sequence ID" value="ASN63167.1"/>
    <property type="molecule type" value="Genomic_DNA"/>
</dbReference>
<evidence type="ECO:0000313" key="2">
    <source>
        <dbReference type="EMBL" id="ASN63167.1"/>
    </source>
</evidence>
<dbReference type="InterPro" id="IPR020818">
    <property type="entry name" value="Chaperonin_GroES"/>
</dbReference>
<dbReference type="SUPFAM" id="SSF50129">
    <property type="entry name" value="GroES-like"/>
    <property type="match status" value="1"/>
</dbReference>
<evidence type="ECO:0000256" key="1">
    <source>
        <dbReference type="ARBA" id="ARBA00023186"/>
    </source>
</evidence>
<reference evidence="2" key="1">
    <citation type="submission" date="2016-03" db="EMBL/GenBank/DDBJ databases">
        <title>Novel chaperonins are prevalent in the virioplankton and link to viral biology and ecology.</title>
        <authorList>
            <person name="Marine R.L."/>
            <person name="Nasko D.J."/>
            <person name="Polson S.W."/>
            <person name="Wommack K.E."/>
        </authorList>
    </citation>
    <scope>NUCLEOTIDE SEQUENCE</scope>
</reference>
<dbReference type="InterPro" id="IPR037124">
    <property type="entry name" value="Chaperonin_GroES_sf"/>
</dbReference>
<dbReference type="GO" id="GO:0005524">
    <property type="term" value="F:ATP binding"/>
    <property type="evidence" value="ECO:0007669"/>
    <property type="project" value="InterPro"/>
</dbReference>
<dbReference type="GO" id="GO:0044183">
    <property type="term" value="F:protein folding chaperone"/>
    <property type="evidence" value="ECO:0007669"/>
    <property type="project" value="InterPro"/>
</dbReference>
<gene>
    <name evidence="2" type="primary">groES</name>
</gene>
<sequence>MKAVGQYLIIEEIVENITKTSGGLELAEKHKDDIRYKKGIVISSGPKEIKEKETILYDKIAGHNIESGSNVYKVIQLRDIVAIL</sequence>
<keyword evidence="1" id="KW-0143">Chaperone</keyword>
<dbReference type="Pfam" id="PF00166">
    <property type="entry name" value="Cpn10"/>
    <property type="match status" value="1"/>
</dbReference>
<dbReference type="Gene3D" id="2.30.33.40">
    <property type="entry name" value="GroES chaperonin"/>
    <property type="match status" value="1"/>
</dbReference>
<dbReference type="InterPro" id="IPR011032">
    <property type="entry name" value="GroES-like_sf"/>
</dbReference>